<dbReference type="Proteomes" id="UP001165063">
    <property type="component" value="Unassembled WGS sequence"/>
</dbReference>
<gene>
    <name evidence="1" type="ORF">Amon01_000359500</name>
</gene>
<dbReference type="AlphaFoldDB" id="A0A9W6YWR5"/>
<sequence>MCLISSSPVDFHRAIHLLLRDGCHSFDAYYQSLEDLDNPTYLAYATSLTCTPLFLNNISGMIKLSGMKRLTKLRLVIDVVESDGVDEFRRIARQVKSWESSAAVNNQQRRVILSIQFKGPFNEAEGEDIDYFSSVVIKWAERDKYEIEIDPNSFSLESYPSVDDFAEFIEKKLADIWVFQARINDHTLKFFEEVNAQKNLKALYLKFFYSKQHDRKKITFSNPTIETVVLDSFRAVNYYIHFQNMFSLKQLCLKECGITWDLLSTLPETLNQLSLINVDVLDSSPPFVSLPIHLQTLIISSGKSYLTTFQISNINQLVDLNEVSLLLDNLPCSNARLKPFIHSFSKRVNRLQLKFVRIYCEETDDEDYDDDDDNDKNLKLDFSVSGLSLNELHPIKDFSFSYFLYDLFNRPTHYNLCDLPLCSHLELGVIPSLSGEFSKTLESLTIKLSNDNDNLRQFWKKYITPLENLRVFKVSIIEIGHLDFRGLKFNKHLHTVELISPEKNITNVRFPLMLFLFH</sequence>
<keyword evidence="2" id="KW-1185">Reference proteome</keyword>
<accession>A0A9W6YWR5</accession>
<dbReference type="EMBL" id="BSXU01001535">
    <property type="protein sequence ID" value="GMG28541.1"/>
    <property type="molecule type" value="Genomic_DNA"/>
</dbReference>
<protein>
    <submittedName>
        <fullName evidence="1">Unnamed protein product</fullName>
    </submittedName>
</protein>
<proteinExistence type="predicted"/>
<name>A0A9W6YWR5_AMBMO</name>
<comment type="caution">
    <text evidence="1">The sequence shown here is derived from an EMBL/GenBank/DDBJ whole genome shotgun (WGS) entry which is preliminary data.</text>
</comment>
<organism evidence="1 2">
    <name type="scientific">Ambrosiozyma monospora</name>
    <name type="common">Yeast</name>
    <name type="synonym">Endomycopsis monosporus</name>
    <dbReference type="NCBI Taxonomy" id="43982"/>
    <lineage>
        <taxon>Eukaryota</taxon>
        <taxon>Fungi</taxon>
        <taxon>Dikarya</taxon>
        <taxon>Ascomycota</taxon>
        <taxon>Saccharomycotina</taxon>
        <taxon>Pichiomycetes</taxon>
        <taxon>Pichiales</taxon>
        <taxon>Pichiaceae</taxon>
        <taxon>Ambrosiozyma</taxon>
    </lineage>
</organism>
<reference evidence="1" key="1">
    <citation type="submission" date="2023-04" db="EMBL/GenBank/DDBJ databases">
        <title>Ambrosiozyma monospora NBRC 1965.</title>
        <authorList>
            <person name="Ichikawa N."/>
            <person name="Sato H."/>
            <person name="Tonouchi N."/>
        </authorList>
    </citation>
    <scope>NUCLEOTIDE SEQUENCE</scope>
    <source>
        <strain evidence="1">NBRC 1965</strain>
    </source>
</reference>
<evidence type="ECO:0000313" key="1">
    <source>
        <dbReference type="EMBL" id="GMG28541.1"/>
    </source>
</evidence>
<dbReference type="SUPFAM" id="SSF52058">
    <property type="entry name" value="L domain-like"/>
    <property type="match status" value="1"/>
</dbReference>
<evidence type="ECO:0000313" key="2">
    <source>
        <dbReference type="Proteomes" id="UP001165063"/>
    </source>
</evidence>